<dbReference type="EMBL" id="HBIS01001001">
    <property type="protein sequence ID" value="CAE0607048.1"/>
    <property type="molecule type" value="Transcribed_RNA"/>
</dbReference>
<dbReference type="PANTHER" id="PTHR10458:SF22">
    <property type="entry name" value="PEPTIDE DEFORMYLASE"/>
    <property type="match status" value="1"/>
</dbReference>
<dbReference type="AlphaFoldDB" id="A0A6U9PWT3"/>
<dbReference type="PIRSF" id="PIRSF004749">
    <property type="entry name" value="Pep_def"/>
    <property type="match status" value="1"/>
</dbReference>
<sequence>MRRSGGKGFMREMRDVRDGREEGVKEIEFQAPLQIVKYPDPRLRAKNKRIDVFGESLRSFAKEMLVAMVKYDGIGLAAPQVGVNVRLMVFNPEGDPAKGPDYVLVNPRIVKSSNRQSLFEEGCISFPDIYAEVLRPERVTVEYQDLDGNKCKMQLNGLKARVFQHEYDHLQGVLFHDRMSPEVLETVRDELVAMEQEFARVNPGVSIAKAVA</sequence>
<dbReference type="Pfam" id="PF01327">
    <property type="entry name" value="Pep_deformylase"/>
    <property type="match status" value="1"/>
</dbReference>
<dbReference type="PRINTS" id="PR01576">
    <property type="entry name" value="PDEFORMYLASE"/>
</dbReference>
<evidence type="ECO:0000256" key="6">
    <source>
        <dbReference type="ARBA" id="ARBA00022723"/>
    </source>
</evidence>
<protein>
    <recommendedName>
        <fullName evidence="3 11">Peptide deformylase</fullName>
        <ecNumber evidence="3 11">3.5.1.88</ecNumber>
    </recommendedName>
</protein>
<comment type="subcellular location">
    <subcellularLocation>
        <location evidence="1 11">Plastid</location>
        <location evidence="1 11">Chloroplast</location>
    </subcellularLocation>
</comment>
<dbReference type="InterPro" id="IPR023635">
    <property type="entry name" value="Peptide_deformylase"/>
</dbReference>
<dbReference type="EC" id="3.5.1.88" evidence="3 11"/>
<evidence type="ECO:0000256" key="10">
    <source>
        <dbReference type="ARBA" id="ARBA00023004"/>
    </source>
</evidence>
<evidence type="ECO:0000256" key="3">
    <source>
        <dbReference type="ARBA" id="ARBA00012175"/>
    </source>
</evidence>
<dbReference type="CDD" id="cd00487">
    <property type="entry name" value="Pep_deformylase"/>
    <property type="match status" value="1"/>
</dbReference>
<name>A0A6U9PWT3_9CHLO</name>
<dbReference type="NCBIfam" id="TIGR00079">
    <property type="entry name" value="pept_deformyl"/>
    <property type="match status" value="1"/>
</dbReference>
<evidence type="ECO:0000256" key="7">
    <source>
        <dbReference type="ARBA" id="ARBA00022801"/>
    </source>
</evidence>
<dbReference type="NCBIfam" id="NF001159">
    <property type="entry name" value="PRK00150.1-3"/>
    <property type="match status" value="1"/>
</dbReference>
<keyword evidence="10" id="KW-0408">Iron</keyword>
<keyword evidence="4 11" id="KW-0150">Chloroplast</keyword>
<evidence type="ECO:0000256" key="5">
    <source>
        <dbReference type="ARBA" id="ARBA00022640"/>
    </source>
</evidence>
<evidence type="ECO:0000256" key="2">
    <source>
        <dbReference type="ARBA" id="ARBA00010759"/>
    </source>
</evidence>
<comment type="similarity">
    <text evidence="2 11">Belongs to the polypeptide deformylase family.</text>
</comment>
<reference evidence="13" key="1">
    <citation type="submission" date="2021-01" db="EMBL/GenBank/DDBJ databases">
        <authorList>
            <person name="Corre E."/>
            <person name="Pelletier E."/>
            <person name="Niang G."/>
            <person name="Scheremetjew M."/>
            <person name="Finn R."/>
            <person name="Kale V."/>
            <person name="Holt S."/>
            <person name="Cochrane G."/>
            <person name="Meng A."/>
            <person name="Brown T."/>
            <person name="Cohen L."/>
        </authorList>
    </citation>
    <scope>NUCLEOTIDE SEQUENCE</scope>
    <source>
        <strain evidence="13">CCMP1897</strain>
    </source>
</reference>
<dbReference type="PANTHER" id="PTHR10458">
    <property type="entry name" value="PEPTIDE DEFORMYLASE"/>
    <property type="match status" value="1"/>
</dbReference>
<evidence type="ECO:0000313" key="12">
    <source>
        <dbReference type="EMBL" id="CAE0607047.1"/>
    </source>
</evidence>
<comment type="catalytic activity">
    <reaction evidence="11">
        <text>N-terminal N-formyl-L-methionyl-[peptide] + H2O = N-terminal L-methionyl-[peptide] + formate</text>
        <dbReference type="Rhea" id="RHEA:24420"/>
        <dbReference type="Rhea" id="RHEA-COMP:10639"/>
        <dbReference type="Rhea" id="RHEA-COMP:10640"/>
        <dbReference type="ChEBI" id="CHEBI:15377"/>
        <dbReference type="ChEBI" id="CHEBI:15740"/>
        <dbReference type="ChEBI" id="CHEBI:49298"/>
        <dbReference type="ChEBI" id="CHEBI:64731"/>
        <dbReference type="EC" id="3.5.1.88"/>
    </reaction>
</comment>
<dbReference type="FunFam" id="3.90.45.10:FF:000006">
    <property type="entry name" value="Peptide deformylase"/>
    <property type="match status" value="1"/>
</dbReference>
<dbReference type="SUPFAM" id="SSF56420">
    <property type="entry name" value="Peptide deformylase"/>
    <property type="match status" value="1"/>
</dbReference>
<keyword evidence="6 11" id="KW-0479">Metal-binding</keyword>
<keyword evidence="8 11" id="KW-0648">Protein biosynthesis</keyword>
<dbReference type="HAMAP" id="MF_00163">
    <property type="entry name" value="Pep_deformylase"/>
    <property type="match status" value="1"/>
</dbReference>
<evidence type="ECO:0000256" key="11">
    <source>
        <dbReference type="RuleBase" id="RU362111"/>
    </source>
</evidence>
<keyword evidence="7 11" id="KW-0378">Hydrolase</keyword>
<evidence type="ECO:0000256" key="1">
    <source>
        <dbReference type="ARBA" id="ARBA00004229"/>
    </source>
</evidence>
<keyword evidence="9 11" id="KW-0809">Transit peptide</keyword>
<evidence type="ECO:0000256" key="4">
    <source>
        <dbReference type="ARBA" id="ARBA00022528"/>
    </source>
</evidence>
<dbReference type="EMBL" id="HBIS01001000">
    <property type="protein sequence ID" value="CAE0607047.1"/>
    <property type="molecule type" value="Transcribed_RNA"/>
</dbReference>
<dbReference type="GO" id="GO:0042586">
    <property type="term" value="F:peptide deformylase activity"/>
    <property type="evidence" value="ECO:0007669"/>
    <property type="project" value="UniProtKB-EC"/>
</dbReference>
<comment type="function">
    <text evidence="11">Removes the formyl group from the N-terminal Met of newly synthesized proteins.</text>
</comment>
<dbReference type="GO" id="GO:0009507">
    <property type="term" value="C:chloroplast"/>
    <property type="evidence" value="ECO:0007669"/>
    <property type="project" value="UniProtKB-SubCell"/>
</dbReference>
<dbReference type="GO" id="GO:0046872">
    <property type="term" value="F:metal ion binding"/>
    <property type="evidence" value="ECO:0007669"/>
    <property type="project" value="UniProtKB-KW"/>
</dbReference>
<organism evidence="13">
    <name type="scientific">Picocystis salinarum</name>
    <dbReference type="NCBI Taxonomy" id="88271"/>
    <lineage>
        <taxon>Eukaryota</taxon>
        <taxon>Viridiplantae</taxon>
        <taxon>Chlorophyta</taxon>
        <taxon>Picocystophyceae</taxon>
        <taxon>Picocystales</taxon>
        <taxon>Picocystaceae</taxon>
        <taxon>Picocystis</taxon>
    </lineage>
</organism>
<evidence type="ECO:0000256" key="8">
    <source>
        <dbReference type="ARBA" id="ARBA00022917"/>
    </source>
</evidence>
<gene>
    <name evidence="12" type="ORF">PSAL00342_LOCUS864</name>
    <name evidence="13" type="ORF">PSAL00342_LOCUS865</name>
</gene>
<keyword evidence="5 11" id="KW-0934">Plastid</keyword>
<dbReference type="GO" id="GO:0006412">
    <property type="term" value="P:translation"/>
    <property type="evidence" value="ECO:0007669"/>
    <property type="project" value="UniProtKB-KW"/>
</dbReference>
<dbReference type="Gene3D" id="3.90.45.10">
    <property type="entry name" value="Peptide deformylase"/>
    <property type="match status" value="1"/>
</dbReference>
<accession>A0A6U9PWT3</accession>
<proteinExistence type="inferred from homology"/>
<dbReference type="InterPro" id="IPR036821">
    <property type="entry name" value="Peptide_deformylase_sf"/>
</dbReference>
<evidence type="ECO:0000313" key="13">
    <source>
        <dbReference type="EMBL" id="CAE0607048.1"/>
    </source>
</evidence>
<evidence type="ECO:0000256" key="9">
    <source>
        <dbReference type="ARBA" id="ARBA00022946"/>
    </source>
</evidence>